<dbReference type="PANTHER" id="PTHR33121:SF76">
    <property type="entry name" value="SIGNALING PROTEIN"/>
    <property type="match status" value="1"/>
</dbReference>
<dbReference type="CDD" id="cd04598">
    <property type="entry name" value="CBS_pair_GGDEF_EAL"/>
    <property type="match status" value="1"/>
</dbReference>
<dbReference type="InterPro" id="IPR043128">
    <property type="entry name" value="Rev_trsase/Diguanyl_cyclase"/>
</dbReference>
<dbReference type="SUPFAM" id="SSF55073">
    <property type="entry name" value="Nucleotide cyclase"/>
    <property type="match status" value="1"/>
</dbReference>
<dbReference type="Gene3D" id="3.20.20.450">
    <property type="entry name" value="EAL domain"/>
    <property type="match status" value="1"/>
</dbReference>
<organism evidence="3 4">
    <name type="scientific">blood disease bacterium A2-HR MARDI</name>
    <dbReference type="NCBI Taxonomy" id="1944648"/>
    <lineage>
        <taxon>Bacteria</taxon>
        <taxon>Pseudomonadati</taxon>
        <taxon>Pseudomonadota</taxon>
        <taxon>Betaproteobacteria</taxon>
        <taxon>Burkholderiales</taxon>
        <taxon>Burkholderiaceae</taxon>
        <taxon>Ralstonia</taxon>
        <taxon>Ralstonia solanacearum species complex</taxon>
    </lineage>
</organism>
<dbReference type="Proteomes" id="UP000189628">
    <property type="component" value="Plasmid unnamed"/>
</dbReference>
<feature type="domain" description="GGDEF" evidence="2">
    <location>
        <begin position="436"/>
        <end position="589"/>
    </location>
</feature>
<dbReference type="NCBIfam" id="TIGR00254">
    <property type="entry name" value="GGDEF"/>
    <property type="match status" value="1"/>
</dbReference>
<sequence>MTALPSLLALPPGLDPATLRAVFQPIFHLSTSEVLGYEALLRGPAGSAIESPAALFALARDAGNAIALEIAAAQIAIHAFSSLRLPGKLFLNFSAEAMRRLLEARARLLYTIADHDLHPSRIVFELTEQSPIDDLPAFARELSVMRDFGLQCALDDFGTGNANLNLLIELAPDFVKLDKYFVHDIATHPAKLDVARSLQQILKSAATSIIAEGLETEDELSVVRDLGIRFGQGFFLGRPQDQPAGDISARAARVLQSSQIAVFPQAVRIGWRAITASKLLRVAPTLSIRSTNDDMLTLFNRQPDLHAVALLDEHERPLALIARRAFIDRYAMPYHRELYGKKPALVFANRQPVLVEKSASLEDMSALLMSEDQRYLTDGFIITEHGRYLGLGTGEELVRTVTEIRIEAARYANPLTFLPGNIPLNLHIERLLEARAEFIACYVDLNHFKPFNDQYGYWQGDEMLKMAAAVLATACEPTRDFLGHVGGDDFLVLFQSADWRPRIQRAMAAFNDNALAMYTPADRAAAGIHAEDRKGLPAFFRCVTMAVGALQVRPGAARSSDDIGAAAALAKRRAKQNDHGFHFETMPPAGTRTGHSA</sequence>
<accession>A0A1U9VND2</accession>
<dbReference type="PANTHER" id="PTHR33121">
    <property type="entry name" value="CYCLIC DI-GMP PHOSPHODIESTERASE PDEF"/>
    <property type="match status" value="1"/>
</dbReference>
<reference evidence="3 4" key="1">
    <citation type="submission" date="2017-02" db="EMBL/GenBank/DDBJ databases">
        <title>Blood Disease Bacterium A2-HR MARDI.</title>
        <authorList>
            <person name="Badrun R."/>
            <person name="Abu Bakar N."/>
            <person name="Laboh R."/>
        </authorList>
    </citation>
    <scope>NUCLEOTIDE SEQUENCE [LARGE SCALE GENOMIC DNA]</scope>
    <source>
        <strain evidence="3 4">A2-HR MARDI</strain>
        <plasmid evidence="4">Plasmid</plasmid>
    </source>
</reference>
<dbReference type="PROSITE" id="PS50883">
    <property type="entry name" value="EAL"/>
    <property type="match status" value="1"/>
</dbReference>
<protein>
    <submittedName>
        <fullName evidence="3">Diguanylate cyclase</fullName>
    </submittedName>
</protein>
<evidence type="ECO:0000259" key="2">
    <source>
        <dbReference type="PROSITE" id="PS50887"/>
    </source>
</evidence>
<dbReference type="GeneID" id="97322965"/>
<dbReference type="SUPFAM" id="SSF141868">
    <property type="entry name" value="EAL domain-like"/>
    <property type="match status" value="1"/>
</dbReference>
<gene>
    <name evidence="3" type="ORF">B0B51_16720</name>
</gene>
<dbReference type="SMART" id="SM00267">
    <property type="entry name" value="GGDEF"/>
    <property type="match status" value="1"/>
</dbReference>
<dbReference type="CDD" id="cd01948">
    <property type="entry name" value="EAL"/>
    <property type="match status" value="1"/>
</dbReference>
<dbReference type="AlphaFoldDB" id="A0A1U9VND2"/>
<dbReference type="InterPro" id="IPR000160">
    <property type="entry name" value="GGDEF_dom"/>
</dbReference>
<proteinExistence type="predicted"/>
<evidence type="ECO:0000313" key="4">
    <source>
        <dbReference type="Proteomes" id="UP000189628"/>
    </source>
</evidence>
<dbReference type="RefSeq" id="WP_078223211.1">
    <property type="nucleotide sequence ID" value="NZ_CP019912.1"/>
</dbReference>
<keyword evidence="3" id="KW-0614">Plasmid</keyword>
<dbReference type="EMBL" id="CP019912">
    <property type="protein sequence ID" value="AQW31631.1"/>
    <property type="molecule type" value="Genomic_DNA"/>
</dbReference>
<dbReference type="Gene3D" id="3.30.70.270">
    <property type="match status" value="1"/>
</dbReference>
<dbReference type="SMART" id="SM00052">
    <property type="entry name" value="EAL"/>
    <property type="match status" value="1"/>
</dbReference>
<dbReference type="InterPro" id="IPR001633">
    <property type="entry name" value="EAL_dom"/>
</dbReference>
<dbReference type="InterPro" id="IPR035919">
    <property type="entry name" value="EAL_sf"/>
</dbReference>
<dbReference type="Pfam" id="PF00990">
    <property type="entry name" value="GGDEF"/>
    <property type="match status" value="1"/>
</dbReference>
<dbReference type="GO" id="GO:0071111">
    <property type="term" value="F:cyclic-guanylate-specific phosphodiesterase activity"/>
    <property type="evidence" value="ECO:0007669"/>
    <property type="project" value="InterPro"/>
</dbReference>
<dbReference type="Pfam" id="PF00563">
    <property type="entry name" value="EAL"/>
    <property type="match status" value="1"/>
</dbReference>
<evidence type="ECO:0000313" key="3">
    <source>
        <dbReference type="EMBL" id="AQW31631.1"/>
    </source>
</evidence>
<dbReference type="InterPro" id="IPR050706">
    <property type="entry name" value="Cyclic-di-GMP_PDE-like"/>
</dbReference>
<dbReference type="InterPro" id="IPR029787">
    <property type="entry name" value="Nucleotide_cyclase"/>
</dbReference>
<evidence type="ECO:0000259" key="1">
    <source>
        <dbReference type="PROSITE" id="PS50883"/>
    </source>
</evidence>
<dbReference type="PROSITE" id="PS50887">
    <property type="entry name" value="GGDEF"/>
    <property type="match status" value="1"/>
</dbReference>
<geneLocation type="plasmid" evidence="3">
    <name>unnamed</name>
</geneLocation>
<name>A0A1U9VND2_9RALS</name>
<feature type="domain" description="EAL" evidence="1">
    <location>
        <begin position="3"/>
        <end position="253"/>
    </location>
</feature>